<feature type="region of interest" description="Disordered" evidence="1">
    <location>
        <begin position="148"/>
        <end position="170"/>
    </location>
</feature>
<dbReference type="InterPro" id="IPR002110">
    <property type="entry name" value="Ankyrin_rpt"/>
</dbReference>
<organism evidence="2 3">
    <name type="scientific">Elasticomyces elasticus</name>
    <dbReference type="NCBI Taxonomy" id="574655"/>
    <lineage>
        <taxon>Eukaryota</taxon>
        <taxon>Fungi</taxon>
        <taxon>Dikarya</taxon>
        <taxon>Ascomycota</taxon>
        <taxon>Pezizomycotina</taxon>
        <taxon>Dothideomycetes</taxon>
        <taxon>Dothideomycetidae</taxon>
        <taxon>Mycosphaerellales</taxon>
        <taxon>Teratosphaeriaceae</taxon>
        <taxon>Elasticomyces</taxon>
    </lineage>
</organism>
<dbReference type="SUPFAM" id="SSF48403">
    <property type="entry name" value="Ankyrin repeat"/>
    <property type="match status" value="1"/>
</dbReference>
<evidence type="ECO:0000256" key="1">
    <source>
        <dbReference type="SAM" id="MobiDB-lite"/>
    </source>
</evidence>
<gene>
    <name evidence="2" type="ORF">LTR97_011755</name>
</gene>
<feature type="region of interest" description="Disordered" evidence="1">
    <location>
        <begin position="93"/>
        <end position="113"/>
    </location>
</feature>
<reference evidence="2" key="1">
    <citation type="submission" date="2023-08" db="EMBL/GenBank/DDBJ databases">
        <title>Black Yeasts Isolated from many extreme environments.</title>
        <authorList>
            <person name="Coleine C."/>
            <person name="Stajich J.E."/>
            <person name="Selbmann L."/>
        </authorList>
    </citation>
    <scope>NUCLEOTIDE SEQUENCE</scope>
    <source>
        <strain evidence="2">CCFEE 5810</strain>
    </source>
</reference>
<dbReference type="EMBL" id="JAVRQU010000022">
    <property type="protein sequence ID" value="KAK5691103.1"/>
    <property type="molecule type" value="Genomic_DNA"/>
</dbReference>
<name>A0AAN7ZKX4_9PEZI</name>
<evidence type="ECO:0000313" key="3">
    <source>
        <dbReference type="Proteomes" id="UP001310594"/>
    </source>
</evidence>
<dbReference type="Pfam" id="PF12796">
    <property type="entry name" value="Ank_2"/>
    <property type="match status" value="1"/>
</dbReference>
<dbReference type="InterPro" id="IPR036770">
    <property type="entry name" value="Ankyrin_rpt-contain_sf"/>
</dbReference>
<sequence>MASTTIDTLLNLVPDHPDRVLAHIQSHPDVASQQDAHGYSLVHAATSYNHIDLLRALIQDFHVDPNIVDEDGETALFNAETVEMAKELLALGVNPEAKNTEGQTAAEKLDDEDEQPLVAAFLRETTTQATPDAAASVLAQTGGASASHTAEAGTVNGSADDLHAPPPLPNGVQIEVGTMQPDEVGGEPDPEFRRRIEELAAREDFQTEEGQRELRGLVEDARGMEMGRVVRRGGGWVERIVEWHDVKICSPMLVPQAQRLTNFLPEL</sequence>
<proteinExistence type="predicted"/>
<dbReference type="Proteomes" id="UP001310594">
    <property type="component" value="Unassembled WGS sequence"/>
</dbReference>
<protein>
    <recommendedName>
        <fullName evidence="4">Ankyrin repeat protein</fullName>
    </recommendedName>
</protein>
<evidence type="ECO:0000313" key="2">
    <source>
        <dbReference type="EMBL" id="KAK5691103.1"/>
    </source>
</evidence>
<dbReference type="AlphaFoldDB" id="A0AAN7ZKX4"/>
<accession>A0AAN7ZKX4</accession>
<evidence type="ECO:0008006" key="4">
    <source>
        <dbReference type="Google" id="ProtNLM"/>
    </source>
</evidence>
<comment type="caution">
    <text evidence="2">The sequence shown here is derived from an EMBL/GenBank/DDBJ whole genome shotgun (WGS) entry which is preliminary data.</text>
</comment>
<dbReference type="Gene3D" id="1.25.40.20">
    <property type="entry name" value="Ankyrin repeat-containing domain"/>
    <property type="match status" value="1"/>
</dbReference>